<name>A0A9Q1BCG9_HOLLE</name>
<dbReference type="AlphaFoldDB" id="A0A9Q1BCG9"/>
<gene>
    <name evidence="1" type="ORF">HOLleu_42028</name>
</gene>
<evidence type="ECO:0000313" key="1">
    <source>
        <dbReference type="EMBL" id="KAJ8020149.1"/>
    </source>
</evidence>
<accession>A0A9Q1BCG9</accession>
<keyword evidence="2" id="KW-1185">Reference proteome</keyword>
<dbReference type="EMBL" id="JAIZAY010000023">
    <property type="protein sequence ID" value="KAJ8020149.1"/>
    <property type="molecule type" value="Genomic_DNA"/>
</dbReference>
<evidence type="ECO:0000313" key="2">
    <source>
        <dbReference type="Proteomes" id="UP001152320"/>
    </source>
</evidence>
<reference evidence="1" key="1">
    <citation type="submission" date="2021-10" db="EMBL/GenBank/DDBJ databases">
        <title>Tropical sea cucumber genome reveals ecological adaptation and Cuvierian tubules defense mechanism.</title>
        <authorList>
            <person name="Chen T."/>
        </authorList>
    </citation>
    <scope>NUCLEOTIDE SEQUENCE</scope>
    <source>
        <strain evidence="1">Nanhai2018</strain>
        <tissue evidence="1">Muscle</tissue>
    </source>
</reference>
<protein>
    <submittedName>
        <fullName evidence="1">Uncharacterized protein</fullName>
    </submittedName>
</protein>
<dbReference type="Proteomes" id="UP001152320">
    <property type="component" value="Chromosome 23"/>
</dbReference>
<comment type="caution">
    <text evidence="1">The sequence shown here is derived from an EMBL/GenBank/DDBJ whole genome shotgun (WGS) entry which is preliminary data.</text>
</comment>
<organism evidence="1 2">
    <name type="scientific">Holothuria leucospilota</name>
    <name type="common">Black long sea cucumber</name>
    <name type="synonym">Mertensiothuria leucospilota</name>
    <dbReference type="NCBI Taxonomy" id="206669"/>
    <lineage>
        <taxon>Eukaryota</taxon>
        <taxon>Metazoa</taxon>
        <taxon>Echinodermata</taxon>
        <taxon>Eleutherozoa</taxon>
        <taxon>Echinozoa</taxon>
        <taxon>Holothuroidea</taxon>
        <taxon>Aspidochirotacea</taxon>
        <taxon>Aspidochirotida</taxon>
        <taxon>Holothuriidae</taxon>
        <taxon>Holothuria</taxon>
    </lineage>
</organism>
<proteinExistence type="predicted"/>
<sequence>MNTLHHHLPWYLVSLQKLLHLLKLFHKAIHSSEVPHLYTMLSLEVGILLPCT</sequence>